<dbReference type="eggNOG" id="KOG4413">
    <property type="taxonomic scope" value="Eukaryota"/>
</dbReference>
<protein>
    <submittedName>
        <fullName evidence="2">Uncharacterized protein LOC104608165</fullName>
    </submittedName>
</protein>
<dbReference type="InterPro" id="IPR019538">
    <property type="entry name" value="PSMD5"/>
</dbReference>
<proteinExistence type="predicted"/>
<dbReference type="OMA" id="WGQEYIS"/>
<accession>A0A1U8B8M6</accession>
<dbReference type="Proteomes" id="UP000189703">
    <property type="component" value="Unplaced"/>
</dbReference>
<evidence type="ECO:0000313" key="2">
    <source>
        <dbReference type="RefSeq" id="XP_010272362.1"/>
    </source>
</evidence>
<gene>
    <name evidence="2" type="primary">LOC104608165</name>
</gene>
<dbReference type="FunCoup" id="A0A1U8B8M6">
    <property type="interactions" value="2458"/>
</dbReference>
<dbReference type="Pfam" id="PF10508">
    <property type="entry name" value="Proteasom_PSMB"/>
    <property type="match status" value="2"/>
</dbReference>
<dbReference type="InterPro" id="IPR016024">
    <property type="entry name" value="ARM-type_fold"/>
</dbReference>
<dbReference type="InterPro" id="IPR011989">
    <property type="entry name" value="ARM-like"/>
</dbReference>
<dbReference type="RefSeq" id="XP_010272362.1">
    <property type="nucleotide sequence ID" value="XM_010274060.2"/>
</dbReference>
<dbReference type="KEGG" id="nnu:104608165"/>
<sequence length="564" mass="62116">MEEFAVEDTAQLMEAASDFAYYPGVQNDASAKEFLDRFPLPVIINALQSKADVRNLEETLVACLERIFGTKYGASLIPQYMSFVKVGLLADSQIVRCLACKTVSFLLENADKSTSIASRLVIEYDIYQLLLDCLINGNEQVAAASMDAIKNLATYPRGMDIIFPANGDEVTQLRNLASHCSSLGRVRVLALIVKLFSISSSVASTIFNSNLLSLLEEEIHNTNDMLMTLSVLELLYEHFVIGFLVAYVAVEVFGEMLKCLLQQCSRIMYNIEKCQELVEIPHATGFLSRTTLLQILISMIGNISVQPILRSRAIMISGRILSKENTFMVIHESAIKAAVSAISGRLESLKDQDTDECETALEALGQIGLSLQGAELLLSNSSCVAKHVVDVAFDHNGRTKQLAALHSLGNIVGESRPDESIILNDEAEESLRHLINETASKSLKLTPSGLLLSVLQQDAEIRLAAYRLITGLVARSWCLIEICSKQEIIKIVIDPHIETKKKGMEARYNCCRAIHKYLSTANKLVSDPVLAGIASKLQEAVRRGPYLALERAEAQLVVVTAERF</sequence>
<dbReference type="OrthoDB" id="10250600at2759"/>
<name>A0A1U8B8M6_NELNU</name>
<dbReference type="GeneID" id="104608165"/>
<dbReference type="GO" id="GO:0043248">
    <property type="term" value="P:proteasome assembly"/>
    <property type="evidence" value="ECO:0007669"/>
    <property type="project" value="InterPro"/>
</dbReference>
<dbReference type="InParanoid" id="A0A1U8B8M6"/>
<dbReference type="STRING" id="4432.A0A1U8B8M6"/>
<reference evidence="2" key="1">
    <citation type="submission" date="2025-08" db="UniProtKB">
        <authorList>
            <consortium name="RefSeq"/>
        </authorList>
    </citation>
    <scope>IDENTIFICATION</scope>
</reference>
<evidence type="ECO:0000313" key="1">
    <source>
        <dbReference type="Proteomes" id="UP000189703"/>
    </source>
</evidence>
<dbReference type="AlphaFoldDB" id="A0A1U8B8M6"/>
<dbReference type="SUPFAM" id="SSF48371">
    <property type="entry name" value="ARM repeat"/>
    <property type="match status" value="1"/>
</dbReference>
<keyword evidence="1" id="KW-1185">Reference proteome</keyword>
<dbReference type="Gene3D" id="1.25.10.10">
    <property type="entry name" value="Leucine-rich Repeat Variant"/>
    <property type="match status" value="2"/>
</dbReference>
<dbReference type="PANTHER" id="PTHR13554">
    <property type="entry name" value="26S PROTEASOME NON-ATPASE REGULATORY SUBUNIT 5-RELATED"/>
    <property type="match status" value="1"/>
</dbReference>
<dbReference type="PANTHER" id="PTHR13554:SF10">
    <property type="entry name" value="26S PROTEASOME NON-ATPASE REGULATORY SUBUNIT 5"/>
    <property type="match status" value="1"/>
</dbReference>
<organism evidence="1 2">
    <name type="scientific">Nelumbo nucifera</name>
    <name type="common">Sacred lotus</name>
    <dbReference type="NCBI Taxonomy" id="4432"/>
    <lineage>
        <taxon>Eukaryota</taxon>
        <taxon>Viridiplantae</taxon>
        <taxon>Streptophyta</taxon>
        <taxon>Embryophyta</taxon>
        <taxon>Tracheophyta</taxon>
        <taxon>Spermatophyta</taxon>
        <taxon>Magnoliopsida</taxon>
        <taxon>Proteales</taxon>
        <taxon>Nelumbonaceae</taxon>
        <taxon>Nelumbo</taxon>
    </lineage>
</organism>